<accession>A0A7W7QIG0</accession>
<keyword evidence="7" id="KW-1185">Reference proteome</keyword>
<dbReference type="NCBIfam" id="TIGR03851">
    <property type="entry name" value="chitin_NgcE"/>
    <property type="match status" value="1"/>
</dbReference>
<dbReference type="InterPro" id="IPR022386">
    <property type="entry name" value="Chitin_NgcE"/>
</dbReference>
<evidence type="ECO:0000256" key="1">
    <source>
        <dbReference type="ARBA" id="ARBA00004196"/>
    </source>
</evidence>
<dbReference type="SUPFAM" id="SSF53850">
    <property type="entry name" value="Periplasmic binding protein-like II"/>
    <property type="match status" value="1"/>
</dbReference>
<dbReference type="GO" id="GO:0030313">
    <property type="term" value="C:cell envelope"/>
    <property type="evidence" value="ECO:0007669"/>
    <property type="project" value="UniProtKB-SubCell"/>
</dbReference>
<dbReference type="PROSITE" id="PS51318">
    <property type="entry name" value="TAT"/>
    <property type="match status" value="1"/>
</dbReference>
<dbReference type="Proteomes" id="UP000552644">
    <property type="component" value="Unassembled WGS sequence"/>
</dbReference>
<comment type="similarity">
    <text evidence="2">Belongs to the bacterial solute-binding protein 1 family.</text>
</comment>
<dbReference type="Pfam" id="PF01547">
    <property type="entry name" value="SBP_bac_1"/>
    <property type="match status" value="1"/>
</dbReference>
<dbReference type="Gene3D" id="3.40.190.10">
    <property type="entry name" value="Periplasmic binding protein-like II"/>
    <property type="match status" value="1"/>
</dbReference>
<evidence type="ECO:0000256" key="5">
    <source>
        <dbReference type="SAM" id="SignalP"/>
    </source>
</evidence>
<dbReference type="InterPro" id="IPR006059">
    <property type="entry name" value="SBP"/>
</dbReference>
<feature type="signal peptide" evidence="5">
    <location>
        <begin position="1"/>
        <end position="29"/>
    </location>
</feature>
<keyword evidence="3" id="KW-0813">Transport</keyword>
<dbReference type="PANTHER" id="PTHR43649">
    <property type="entry name" value="ARABINOSE-BINDING PROTEIN-RELATED"/>
    <property type="match status" value="1"/>
</dbReference>
<feature type="chain" id="PRO_5030836533" evidence="5">
    <location>
        <begin position="30"/>
        <end position="464"/>
    </location>
</feature>
<dbReference type="AlphaFoldDB" id="A0A7W7QIG0"/>
<evidence type="ECO:0000256" key="2">
    <source>
        <dbReference type="ARBA" id="ARBA00008520"/>
    </source>
</evidence>
<evidence type="ECO:0000256" key="4">
    <source>
        <dbReference type="ARBA" id="ARBA00022729"/>
    </source>
</evidence>
<organism evidence="6 7">
    <name type="scientific">Streptosporangium saharense</name>
    <dbReference type="NCBI Taxonomy" id="1706840"/>
    <lineage>
        <taxon>Bacteria</taxon>
        <taxon>Bacillati</taxon>
        <taxon>Actinomycetota</taxon>
        <taxon>Actinomycetes</taxon>
        <taxon>Streptosporangiales</taxon>
        <taxon>Streptosporangiaceae</taxon>
        <taxon>Streptosporangium</taxon>
    </lineage>
</organism>
<comment type="subcellular location">
    <subcellularLocation>
        <location evidence="1">Cell envelope</location>
    </subcellularLocation>
</comment>
<comment type="caution">
    <text evidence="6">The sequence shown here is derived from an EMBL/GenBank/DDBJ whole genome shotgun (WGS) entry which is preliminary data.</text>
</comment>
<dbReference type="InterPro" id="IPR050490">
    <property type="entry name" value="Bact_solute-bd_prot1"/>
</dbReference>
<protein>
    <submittedName>
        <fullName evidence="6">N-acetylglucosamine transport system substrate-binding protein</fullName>
    </submittedName>
</protein>
<evidence type="ECO:0000313" key="7">
    <source>
        <dbReference type="Proteomes" id="UP000552644"/>
    </source>
</evidence>
<keyword evidence="4 5" id="KW-0732">Signal</keyword>
<dbReference type="EMBL" id="JACHJP010000001">
    <property type="protein sequence ID" value="MBB4914197.1"/>
    <property type="molecule type" value="Genomic_DNA"/>
</dbReference>
<reference evidence="6 7" key="1">
    <citation type="submission" date="2020-08" db="EMBL/GenBank/DDBJ databases">
        <title>Genomic Encyclopedia of Type Strains, Phase III (KMG-III): the genomes of soil and plant-associated and newly described type strains.</title>
        <authorList>
            <person name="Whitman W."/>
        </authorList>
    </citation>
    <scope>NUCLEOTIDE SEQUENCE [LARGE SCALE GENOMIC DNA]</scope>
    <source>
        <strain evidence="6 7">CECT 8840</strain>
    </source>
</reference>
<dbReference type="PANTHER" id="PTHR43649:SF31">
    <property type="entry name" value="SN-GLYCEROL-3-PHOSPHATE-BINDING PERIPLASMIC PROTEIN UGPB"/>
    <property type="match status" value="1"/>
</dbReference>
<gene>
    <name evidence="6" type="ORF">FHS44_001269</name>
</gene>
<name>A0A7W7QIG0_9ACTN</name>
<dbReference type="PROSITE" id="PS51257">
    <property type="entry name" value="PROKAR_LIPOPROTEIN"/>
    <property type="match status" value="1"/>
</dbReference>
<evidence type="ECO:0000313" key="6">
    <source>
        <dbReference type="EMBL" id="MBB4914197.1"/>
    </source>
</evidence>
<dbReference type="RefSeq" id="WP_184712882.1">
    <property type="nucleotide sequence ID" value="NZ_JACHJP010000001.1"/>
</dbReference>
<dbReference type="InterPro" id="IPR006311">
    <property type="entry name" value="TAT_signal"/>
</dbReference>
<proteinExistence type="inferred from homology"/>
<sequence length="464" mass="49322">MNDRPSQPQPTRRSVLALIALTPVAGALAACATGGTRKSPAAVATPTGAASAGNPFGVAVDAPVEVVVFDGGYGQTYIKLPVELYGKQHPKARVTQTATQQIQQSLQPRFVAGNPPDVVNNSGSNAIDYGALVKDEALLPLQPLLGAPSWNDPKVTVGETLRPGVVEVGTHGGQFTVLNYSYGAYGAWYSASLFEEKGWTYPQTWDAYLGLCDKMATAGIAPWTYPGQFPYYMFWWLASMIYKVGGKEVIDKINNLGKDAWTDERAVAALRAFEAIPANGWVLKGSSGLNHTDAQMQFLLGKAGFVPGGSWLEKEMGDSVPKGFDMSICRVPSITATDDRPFGALCAKAGEPYIVPRAAKNTAGGLEFLRAMLSDDSAANFIAEAGTLSSNRRAKLPADAKHGLVSINAALAEAGDNVFGVTLDTRDSRLWGDIAKVMGRFMNGDVKADQLAKEAQRLTDAARG</sequence>
<evidence type="ECO:0000256" key="3">
    <source>
        <dbReference type="ARBA" id="ARBA00022448"/>
    </source>
</evidence>